<evidence type="ECO:0000313" key="6">
    <source>
        <dbReference type="Proteomes" id="UP000515145"/>
    </source>
</evidence>
<evidence type="ECO:0000256" key="4">
    <source>
        <dbReference type="SAM" id="Phobius"/>
    </source>
</evidence>
<dbReference type="InterPro" id="IPR016444">
    <property type="entry name" value="Synaptobrevin/VAMP"/>
</dbReference>
<feature type="transmembrane region" description="Helical" evidence="4">
    <location>
        <begin position="79"/>
        <end position="102"/>
    </location>
</feature>
<dbReference type="RefSeq" id="XP_028270656.1">
    <property type="nucleotide sequence ID" value="XM_028414855.1"/>
</dbReference>
<keyword evidence="4" id="KW-0472">Membrane</keyword>
<dbReference type="InterPro" id="IPR001388">
    <property type="entry name" value="Synaptobrevin-like"/>
</dbReference>
<comment type="similarity">
    <text evidence="1">Belongs to the synaptobrevin family.</text>
</comment>
<feature type="domain" description="V-SNARE coiled-coil homology" evidence="5">
    <location>
        <begin position="15"/>
        <end position="75"/>
    </location>
</feature>
<organism evidence="6 7">
    <name type="scientific">Parambassis ranga</name>
    <name type="common">Indian glassy fish</name>
    <dbReference type="NCBI Taxonomy" id="210632"/>
    <lineage>
        <taxon>Eukaryota</taxon>
        <taxon>Metazoa</taxon>
        <taxon>Chordata</taxon>
        <taxon>Craniata</taxon>
        <taxon>Vertebrata</taxon>
        <taxon>Euteleostomi</taxon>
        <taxon>Actinopterygii</taxon>
        <taxon>Neopterygii</taxon>
        <taxon>Teleostei</taxon>
        <taxon>Neoteleostei</taxon>
        <taxon>Acanthomorphata</taxon>
        <taxon>Ovalentaria</taxon>
        <taxon>Ambassidae</taxon>
        <taxon>Parambassis</taxon>
    </lineage>
</organism>
<dbReference type="Proteomes" id="UP000515145">
    <property type="component" value="Chromosome 9"/>
</dbReference>
<sequence>MDQAGATAEPAPQSKLQYLSDQVQDVTNKMKENMEHVIERGEKAGNLLDRAETLSNTAEGLKKSAQKLETSYRCKNIKLIVVIVAIALVIILIIILLATGVIPVSAPLTSTVNPTSKP</sequence>
<dbReference type="Gene3D" id="1.20.5.110">
    <property type="match status" value="1"/>
</dbReference>
<dbReference type="InParanoid" id="A0A6P7J264"/>
<evidence type="ECO:0000313" key="7">
    <source>
        <dbReference type="RefSeq" id="XP_028270656.1"/>
    </source>
</evidence>
<evidence type="ECO:0000256" key="2">
    <source>
        <dbReference type="ARBA" id="ARBA00046280"/>
    </source>
</evidence>
<evidence type="ECO:0000259" key="5">
    <source>
        <dbReference type="PROSITE" id="PS50892"/>
    </source>
</evidence>
<dbReference type="PANTHER" id="PTHR45701">
    <property type="entry name" value="SYNAPTOBREVIN FAMILY MEMBER"/>
    <property type="match status" value="1"/>
</dbReference>
<name>A0A6P7J264_9TELE</name>
<dbReference type="SUPFAM" id="SSF58038">
    <property type="entry name" value="SNARE fusion complex"/>
    <property type="match status" value="1"/>
</dbReference>
<dbReference type="GeneID" id="114441774"/>
<keyword evidence="6" id="KW-1185">Reference proteome</keyword>
<evidence type="ECO:0000256" key="3">
    <source>
        <dbReference type="PROSITE-ProRule" id="PRU00290"/>
    </source>
</evidence>
<dbReference type="PROSITE" id="PS50892">
    <property type="entry name" value="V_SNARE"/>
    <property type="match status" value="1"/>
</dbReference>
<proteinExistence type="inferred from homology"/>
<dbReference type="InterPro" id="IPR042855">
    <property type="entry name" value="V_SNARE_CC"/>
</dbReference>
<dbReference type="GO" id="GO:0016192">
    <property type="term" value="P:vesicle-mediated transport"/>
    <property type="evidence" value="ECO:0007669"/>
    <property type="project" value="InterPro"/>
</dbReference>
<dbReference type="Pfam" id="PF00957">
    <property type="entry name" value="Synaptobrevin"/>
    <property type="match status" value="1"/>
</dbReference>
<dbReference type="OrthoDB" id="190375at2759"/>
<comment type="subcellular location">
    <subcellularLocation>
        <location evidence="2">Endomembrane system</location>
        <topology evidence="2">Single-pass type IV membrane protein</topology>
    </subcellularLocation>
</comment>
<keyword evidence="4" id="KW-0812">Transmembrane</keyword>
<dbReference type="GO" id="GO:0012505">
    <property type="term" value="C:endomembrane system"/>
    <property type="evidence" value="ECO:0007669"/>
    <property type="project" value="UniProtKB-SubCell"/>
</dbReference>
<evidence type="ECO:0000256" key="1">
    <source>
        <dbReference type="ARBA" id="ARBA00008025"/>
    </source>
</evidence>
<dbReference type="PRINTS" id="PR00219">
    <property type="entry name" value="SYNAPTOBREVN"/>
</dbReference>
<keyword evidence="4" id="KW-1133">Transmembrane helix</keyword>
<gene>
    <name evidence="7" type="primary">LOC114441774</name>
</gene>
<keyword evidence="3" id="KW-0175">Coiled coil</keyword>
<reference evidence="7" key="1">
    <citation type="submission" date="2025-08" db="UniProtKB">
        <authorList>
            <consortium name="RefSeq"/>
        </authorList>
    </citation>
    <scope>IDENTIFICATION</scope>
</reference>
<dbReference type="GO" id="GO:0016020">
    <property type="term" value="C:membrane"/>
    <property type="evidence" value="ECO:0007669"/>
    <property type="project" value="InterPro"/>
</dbReference>
<protein>
    <submittedName>
        <fullName evidence="7">Vesicle-associated membrane protein 8-like</fullName>
    </submittedName>
</protein>
<dbReference type="AlphaFoldDB" id="A0A6P7J264"/>
<accession>A0A6P7J264</accession>